<gene>
    <name evidence="2" type="ORF">C3F09_12310</name>
</gene>
<evidence type="ECO:0008006" key="4">
    <source>
        <dbReference type="Google" id="ProtNLM"/>
    </source>
</evidence>
<sequence length="160" mass="16258">MKMFARGRLLGLTALFLVSGAVAAGVFAGTAPARVGNSGLNLWSVVGDGGNSGKSATYSLSWTTGQIATGKGSAGSLELNRGFWQNFNTSCCIGRRGNINLAGIVDVSDLCALVSFLTTGSSLTCYEAANVSGTGIVDLADLSALANYLTSGGYVLPYCP</sequence>
<dbReference type="SUPFAM" id="SSF63446">
    <property type="entry name" value="Type I dockerin domain"/>
    <property type="match status" value="1"/>
</dbReference>
<proteinExistence type="predicted"/>
<dbReference type="Gene3D" id="1.10.1330.10">
    <property type="entry name" value="Dockerin domain"/>
    <property type="match status" value="1"/>
</dbReference>
<dbReference type="Proteomes" id="UP000250918">
    <property type="component" value="Unassembled WGS sequence"/>
</dbReference>
<organism evidence="2 3">
    <name type="scientific">candidate division GN15 bacterium</name>
    <dbReference type="NCBI Taxonomy" id="2072418"/>
    <lineage>
        <taxon>Bacteria</taxon>
        <taxon>candidate division GN15</taxon>
    </lineage>
</organism>
<evidence type="ECO:0000313" key="3">
    <source>
        <dbReference type="Proteomes" id="UP000250918"/>
    </source>
</evidence>
<dbReference type="GO" id="GO:0000272">
    <property type="term" value="P:polysaccharide catabolic process"/>
    <property type="evidence" value="ECO:0007669"/>
    <property type="project" value="InterPro"/>
</dbReference>
<dbReference type="InterPro" id="IPR036439">
    <property type="entry name" value="Dockerin_dom_sf"/>
</dbReference>
<dbReference type="EMBL" id="PQAP01000217">
    <property type="protein sequence ID" value="PWB68094.1"/>
    <property type="molecule type" value="Genomic_DNA"/>
</dbReference>
<evidence type="ECO:0000256" key="1">
    <source>
        <dbReference type="SAM" id="SignalP"/>
    </source>
</evidence>
<name>A0A855WVH9_9BACT</name>
<reference evidence="2 3" key="1">
    <citation type="journal article" date="2018" name="ISME J.">
        <title>A methanotrophic archaeon couples anaerobic oxidation of methane to Fe(III) reduction.</title>
        <authorList>
            <person name="Cai C."/>
            <person name="Leu A.O."/>
            <person name="Xie G.J."/>
            <person name="Guo J."/>
            <person name="Feng Y."/>
            <person name="Zhao J.X."/>
            <person name="Tyson G.W."/>
            <person name="Yuan Z."/>
            <person name="Hu S."/>
        </authorList>
    </citation>
    <scope>NUCLEOTIDE SEQUENCE [LARGE SCALE GENOMIC DNA]</scope>
    <source>
        <strain evidence="2">FeB_12</strain>
    </source>
</reference>
<keyword evidence="1" id="KW-0732">Signal</keyword>
<accession>A0A855WVH9</accession>
<dbReference type="AlphaFoldDB" id="A0A855WVH9"/>
<comment type="caution">
    <text evidence="2">The sequence shown here is derived from an EMBL/GenBank/DDBJ whole genome shotgun (WGS) entry which is preliminary data.</text>
</comment>
<feature type="chain" id="PRO_5032350604" description="Dockerin domain-containing protein" evidence="1">
    <location>
        <begin position="24"/>
        <end position="160"/>
    </location>
</feature>
<protein>
    <recommendedName>
        <fullName evidence="4">Dockerin domain-containing protein</fullName>
    </recommendedName>
</protein>
<evidence type="ECO:0000313" key="2">
    <source>
        <dbReference type="EMBL" id="PWB68094.1"/>
    </source>
</evidence>
<feature type="signal peptide" evidence="1">
    <location>
        <begin position="1"/>
        <end position="23"/>
    </location>
</feature>